<dbReference type="Pfam" id="PF22535">
    <property type="entry name" value="DUF7003"/>
    <property type="match status" value="1"/>
</dbReference>
<sequence>MDTVGYNPRAGNVVDVLHALGNCLTGTNEAWQTRFAHRIDNFADLFEDDSGAAWYRQVPLVIRGQAVPVAAAETTCPEDLFRLLAPQHRDLLLAESTEVRQLVPSDLPQVLCLDDWHHTTLRVRPPSPERERQRQLHESLTRHAPPHNRAPFEVRPSDIETYQQISEVLATANPSHYQPTRPGDKHWRNWPMSGAL</sequence>
<dbReference type="OrthoDB" id="9157032at2"/>
<reference evidence="2 3" key="1">
    <citation type="submission" date="2017-03" db="EMBL/GenBank/DDBJ databases">
        <title>Whole genome sequence of Micromonospora wenchangensis, isolated from mangrove soil.</title>
        <authorList>
            <person name="Yang H."/>
        </authorList>
    </citation>
    <scope>NUCLEOTIDE SEQUENCE [LARGE SCALE GENOMIC DNA]</scope>
    <source>
        <strain evidence="2 3">CCTCC AA 2012002</strain>
    </source>
</reference>
<keyword evidence="3" id="KW-1185">Reference proteome</keyword>
<proteinExistence type="predicted"/>
<organism evidence="2 3">
    <name type="scientific">Micromonospora wenchangensis</name>
    <dbReference type="NCBI Taxonomy" id="1185415"/>
    <lineage>
        <taxon>Bacteria</taxon>
        <taxon>Bacillati</taxon>
        <taxon>Actinomycetota</taxon>
        <taxon>Actinomycetes</taxon>
        <taxon>Micromonosporales</taxon>
        <taxon>Micromonosporaceae</taxon>
        <taxon>Micromonospora</taxon>
    </lineage>
</organism>
<dbReference type="AlphaFoldDB" id="A0A2D0AXT3"/>
<dbReference type="InterPro" id="IPR054272">
    <property type="entry name" value="DUF7003"/>
</dbReference>
<dbReference type="Proteomes" id="UP000197174">
    <property type="component" value="Unassembled WGS sequence"/>
</dbReference>
<feature type="compositionally biased region" description="Basic and acidic residues" evidence="1">
    <location>
        <begin position="127"/>
        <end position="141"/>
    </location>
</feature>
<accession>A0A2D0AXT3</accession>
<protein>
    <submittedName>
        <fullName evidence="2">Uncharacterized protein</fullName>
    </submittedName>
</protein>
<feature type="region of interest" description="Disordered" evidence="1">
    <location>
        <begin position="174"/>
        <end position="196"/>
    </location>
</feature>
<evidence type="ECO:0000256" key="1">
    <source>
        <dbReference type="SAM" id="MobiDB-lite"/>
    </source>
</evidence>
<name>A0A2D0AXT3_9ACTN</name>
<evidence type="ECO:0000313" key="3">
    <source>
        <dbReference type="Proteomes" id="UP000197174"/>
    </source>
</evidence>
<feature type="region of interest" description="Disordered" evidence="1">
    <location>
        <begin position="123"/>
        <end position="153"/>
    </location>
</feature>
<comment type="caution">
    <text evidence="2">The sequence shown here is derived from an EMBL/GenBank/DDBJ whole genome shotgun (WGS) entry which is preliminary data.</text>
</comment>
<gene>
    <name evidence="2" type="ORF">B5D80_04680</name>
</gene>
<dbReference type="EMBL" id="MZMV01000005">
    <property type="protein sequence ID" value="OWV11584.1"/>
    <property type="molecule type" value="Genomic_DNA"/>
</dbReference>
<evidence type="ECO:0000313" key="2">
    <source>
        <dbReference type="EMBL" id="OWV11584.1"/>
    </source>
</evidence>